<sequence>MSPSSGTGFPGKTFTVLVPRSSGRVKLSWDPHSAGKAFTTDEITRTQDKAA</sequence>
<dbReference type="Proteomes" id="UP000184749">
    <property type="component" value="Plasmid pRgalIE4872d"/>
</dbReference>
<evidence type="ECO:0000313" key="2">
    <source>
        <dbReference type="Proteomes" id="UP000184749"/>
    </source>
</evidence>
<dbReference type="EMBL" id="CP017105">
    <property type="protein sequence ID" value="APO72200.1"/>
    <property type="molecule type" value="Genomic_DNA"/>
</dbReference>
<gene>
    <name evidence="1" type="ORF">IE4872_PD01679</name>
</gene>
<keyword evidence="1" id="KW-0614">Plasmid</keyword>
<protein>
    <submittedName>
        <fullName evidence="1">Uncharacterized protein</fullName>
    </submittedName>
</protein>
<organism evidence="1 2">
    <name type="scientific">Rhizobium gallicum</name>
    <dbReference type="NCBI Taxonomy" id="56730"/>
    <lineage>
        <taxon>Bacteria</taxon>
        <taxon>Pseudomonadati</taxon>
        <taxon>Pseudomonadota</taxon>
        <taxon>Alphaproteobacteria</taxon>
        <taxon>Hyphomicrobiales</taxon>
        <taxon>Rhizobiaceae</taxon>
        <taxon>Rhizobium/Agrobacterium group</taxon>
        <taxon>Rhizobium</taxon>
    </lineage>
</organism>
<dbReference type="AlphaFoldDB" id="A0A1L5NWC2"/>
<name>A0A1L5NWC2_9HYPH</name>
<geneLocation type="plasmid" evidence="2">
    <name>prgalie4872d</name>
</geneLocation>
<reference evidence="1 2" key="1">
    <citation type="submission" date="2016-09" db="EMBL/GenBank/DDBJ databases">
        <title>The complete genome sequences of Rhizobium gallicum, symbiovars gallicum and phaseoli, symbionts associated to common bean (Phaseolus vulgaris).</title>
        <authorList>
            <person name="Bustos P."/>
            <person name="Santamaria R.I."/>
            <person name="Perez-Carrascal O.M."/>
            <person name="Juarez S."/>
            <person name="Lozano L."/>
            <person name="Martinez-Flores I."/>
            <person name="Martinez-Romero E."/>
            <person name="Cevallos M."/>
            <person name="Romero D."/>
            <person name="Davila G."/>
            <person name="Gonzalez V."/>
        </authorList>
    </citation>
    <scope>NUCLEOTIDE SEQUENCE [LARGE SCALE GENOMIC DNA]</scope>
    <source>
        <strain evidence="1 2">IE4872</strain>
        <plasmid evidence="2">prgalie4872d</plasmid>
    </source>
</reference>
<accession>A0A1L5NWC2</accession>
<evidence type="ECO:0000313" key="1">
    <source>
        <dbReference type="EMBL" id="APO72200.1"/>
    </source>
</evidence>
<proteinExistence type="predicted"/>